<dbReference type="Proteomes" id="UP000184300">
    <property type="component" value="Unassembled WGS sequence"/>
</dbReference>
<dbReference type="InterPro" id="IPR019194">
    <property type="entry name" value="Tscrpt_elong_fac_Eaf_N"/>
</dbReference>
<reference evidence="10" key="1">
    <citation type="journal article" date="2017" name="Genome Biol.">
        <title>Comparative genomics reveals high biological diversity and specific adaptations in the industrially and medically important fungal genus Aspergillus.</title>
        <authorList>
            <person name="de Vries R.P."/>
            <person name="Riley R."/>
            <person name="Wiebenga A."/>
            <person name="Aguilar-Osorio G."/>
            <person name="Amillis S."/>
            <person name="Uchima C.A."/>
            <person name="Anderluh G."/>
            <person name="Asadollahi M."/>
            <person name="Askin M."/>
            <person name="Barry K."/>
            <person name="Battaglia E."/>
            <person name="Bayram O."/>
            <person name="Benocci T."/>
            <person name="Braus-Stromeyer S.A."/>
            <person name="Caldana C."/>
            <person name="Canovas D."/>
            <person name="Cerqueira G.C."/>
            <person name="Chen F."/>
            <person name="Chen W."/>
            <person name="Choi C."/>
            <person name="Clum A."/>
            <person name="Dos Santos R.A."/>
            <person name="Damasio A.R."/>
            <person name="Diallinas G."/>
            <person name="Emri T."/>
            <person name="Fekete E."/>
            <person name="Flipphi M."/>
            <person name="Freyberg S."/>
            <person name="Gallo A."/>
            <person name="Gournas C."/>
            <person name="Habgood R."/>
            <person name="Hainaut M."/>
            <person name="Harispe M.L."/>
            <person name="Henrissat B."/>
            <person name="Hilden K.S."/>
            <person name="Hope R."/>
            <person name="Hossain A."/>
            <person name="Karabika E."/>
            <person name="Karaffa L."/>
            <person name="Karanyi Z."/>
            <person name="Krasevec N."/>
            <person name="Kuo A."/>
            <person name="Kusch H."/>
            <person name="LaButti K."/>
            <person name="Lagendijk E.L."/>
            <person name="Lapidus A."/>
            <person name="Levasseur A."/>
            <person name="Lindquist E."/>
            <person name="Lipzen A."/>
            <person name="Logrieco A.F."/>
            <person name="MacCabe A."/>
            <person name="Maekelae M.R."/>
            <person name="Malavazi I."/>
            <person name="Melin P."/>
            <person name="Meyer V."/>
            <person name="Mielnichuk N."/>
            <person name="Miskei M."/>
            <person name="Molnar A.P."/>
            <person name="Mule G."/>
            <person name="Ngan C.Y."/>
            <person name="Orejas M."/>
            <person name="Orosz E."/>
            <person name="Ouedraogo J.P."/>
            <person name="Overkamp K.M."/>
            <person name="Park H.-S."/>
            <person name="Perrone G."/>
            <person name="Piumi F."/>
            <person name="Punt P.J."/>
            <person name="Ram A.F."/>
            <person name="Ramon A."/>
            <person name="Rauscher S."/>
            <person name="Record E."/>
            <person name="Riano-Pachon D.M."/>
            <person name="Robert V."/>
            <person name="Roehrig J."/>
            <person name="Ruller R."/>
            <person name="Salamov A."/>
            <person name="Salih N.S."/>
            <person name="Samson R.A."/>
            <person name="Sandor E."/>
            <person name="Sanguinetti M."/>
            <person name="Schuetze T."/>
            <person name="Sepcic K."/>
            <person name="Shelest E."/>
            <person name="Sherlock G."/>
            <person name="Sophianopoulou V."/>
            <person name="Squina F.M."/>
            <person name="Sun H."/>
            <person name="Susca A."/>
            <person name="Todd R.B."/>
            <person name="Tsang A."/>
            <person name="Unkles S.E."/>
            <person name="van de Wiele N."/>
            <person name="van Rossen-Uffink D."/>
            <person name="Oliveira J.V."/>
            <person name="Vesth T.C."/>
            <person name="Visser J."/>
            <person name="Yu J.-H."/>
            <person name="Zhou M."/>
            <person name="Andersen M.R."/>
            <person name="Archer D.B."/>
            <person name="Baker S.E."/>
            <person name="Benoit I."/>
            <person name="Brakhage A.A."/>
            <person name="Braus G.H."/>
            <person name="Fischer R."/>
            <person name="Frisvad J.C."/>
            <person name="Goldman G.H."/>
            <person name="Houbraken J."/>
            <person name="Oakley B."/>
            <person name="Pocsi I."/>
            <person name="Scazzocchio C."/>
            <person name="Seiboth B."/>
            <person name="vanKuyk P.A."/>
            <person name="Wortman J."/>
            <person name="Dyer P.S."/>
            <person name="Grigoriev I.V."/>
        </authorList>
    </citation>
    <scope>NUCLEOTIDE SEQUENCE [LARGE SCALE GENOMIC DNA]</scope>
    <source>
        <strain evidence="10">CBS 516.65</strain>
    </source>
</reference>
<sequence length="909" mass="102481">MATSAIPTGGMIDPTKQAEYPVLLGDRLTRQDTFSQSRLINFNYNYKTKSATPQQRSTITRSSQSQDLYNLTITDKPQSTENNKLTYLYEGSVDPTQESEVEDYVLVFDSDRKAFVLEPVVTRLNFNLRSAPVKTEKQVLEQYEQLRTLQEDQQVSGDEQAPESVDEDEDGPADESNPYDFRHFLPKAGDEDDDEKEKSSFDRITPEPQVTSKPDTLSIPAPAKRAPSPKPRPNTQTNPPRQKKTEPAKKKTEPTKKKAEPTKKKAEPTKKKEPPLPEPSPKPEANIEVEEFEEPESKSTPSDTGTAALESHKTIPSPGSNIIIDGDLIIDMGSPPPSRPAFNINPAHFSSNGTPSNGAEDDEDDEEMEDLRLPSPAGHTAPAQQAPPEPAQEEEVEDDDALAAEMEAAFEESAREEQNAHSYSQPASQQYHAHSDDESEVRSAFAMASSRPHPDQRPVPCPSNPILLASQSQWFFTDEELTRTPSQLDGMKFETENQSRSKGVNFITQVGIMLKLPQPTLATAAVYMHRFFMRHSMVDTPRHPGAHPYNIAATSLFLAMKVEETVRRMKEIIISCCRVALKQPNMIVDEQSKDFWRWRDTILHHEDILLEALCFDLQLEQPYRQLYDFMCFFGVQDHKHLRNASWAFLNDSMFTMLAIQFSARTIAAAALYAAARNCDLAFKDDGAGQPWWVQLDVDLGEVRRACMRMAQLYENNAMQRHSQYYPTIPVTAFEEGTEKTRIMRPGANPSNEESMGKKRSREPESDSRNDQGHSPAPTNGEQPPKRQRTIEPESDTQQSSSFTEPSSSQNRSTSMNTNGRLAPPSQNPKDTKPQPEEGETDPFSESRDRSQDRYCDHDQDRGCDRDRDRDRDRQYPYRGHSRPPPPPPPPPPEEDKEEGEAEGSEEGEL</sequence>
<dbReference type="InterPro" id="IPR013763">
    <property type="entry name" value="Cyclin-like_dom"/>
</dbReference>
<dbReference type="Pfam" id="PF09816">
    <property type="entry name" value="EAF"/>
    <property type="match status" value="1"/>
</dbReference>
<evidence type="ECO:0000256" key="7">
    <source>
        <dbReference type="SAM" id="MobiDB-lite"/>
    </source>
</evidence>
<dbReference type="STRING" id="1160497.A0A1L9VPB8"/>
<dbReference type="InterPro" id="IPR006671">
    <property type="entry name" value="Cyclin_N"/>
</dbReference>
<dbReference type="SUPFAM" id="SSF47954">
    <property type="entry name" value="Cyclin-like"/>
    <property type="match status" value="2"/>
</dbReference>
<dbReference type="FunFam" id="1.10.472.10:FF:000072">
    <property type="entry name" value="Cyclin Pch1"/>
    <property type="match status" value="1"/>
</dbReference>
<feature type="compositionally biased region" description="Acidic residues" evidence="7">
    <location>
        <begin position="391"/>
        <end position="402"/>
    </location>
</feature>
<evidence type="ECO:0000256" key="2">
    <source>
        <dbReference type="ARBA" id="ARBA00011612"/>
    </source>
</evidence>
<evidence type="ECO:0000259" key="8">
    <source>
        <dbReference type="SMART" id="SM00385"/>
    </source>
</evidence>
<feature type="domain" description="Cyclin-like" evidence="8">
    <location>
        <begin position="624"/>
        <end position="711"/>
    </location>
</feature>
<feature type="compositionally biased region" description="Acidic residues" evidence="7">
    <location>
        <begin position="160"/>
        <end position="173"/>
    </location>
</feature>
<dbReference type="OrthoDB" id="25002at2759"/>
<feature type="compositionally biased region" description="Polar residues" evidence="7">
    <location>
        <begin position="148"/>
        <end position="157"/>
    </location>
</feature>
<dbReference type="FunFam" id="1.10.472.10:FF:000201">
    <property type="entry name" value="Cyclin pch1"/>
    <property type="match status" value="1"/>
</dbReference>
<dbReference type="GeneID" id="34465942"/>
<dbReference type="Pfam" id="PF00134">
    <property type="entry name" value="Cyclin_N"/>
    <property type="match status" value="1"/>
</dbReference>
<dbReference type="InterPro" id="IPR043198">
    <property type="entry name" value="Cyclin/Ssn8"/>
</dbReference>
<feature type="compositionally biased region" description="Low complexity" evidence="7">
    <location>
        <begin position="322"/>
        <end position="331"/>
    </location>
</feature>
<dbReference type="EMBL" id="KV878894">
    <property type="protein sequence ID" value="OJJ85734.1"/>
    <property type="molecule type" value="Genomic_DNA"/>
</dbReference>
<comment type="subunit">
    <text evidence="2">Component of the SRB8-11 complex, a regulatory module of the Mediator complex.</text>
</comment>
<feature type="compositionally biased region" description="Basic and acidic residues" evidence="7">
    <location>
        <begin position="844"/>
        <end position="875"/>
    </location>
</feature>
<dbReference type="GO" id="GO:0016538">
    <property type="term" value="F:cyclin-dependent protein serine/threonine kinase regulator activity"/>
    <property type="evidence" value="ECO:0007669"/>
    <property type="project" value="InterPro"/>
</dbReference>
<dbReference type="InterPro" id="IPR036915">
    <property type="entry name" value="Cyclin-like_sf"/>
</dbReference>
<comment type="function">
    <text evidence="5">Component of the SRB8-11 complex. The SRB8-11 complex is a regulatory module of the Mediator complex which is itself involved in regulation of basal and activated RNA polymerase II-dependent transcription. The SRB8-11 complex may be involved in the transcriptional repression of a subset of genes regulated by Mediator. It may inhibit the association of the Mediator complex with RNA polymerase II to form the holoenzyme complex. The SRB8-11 complex phosphorylates the C-terminal domain (CTD) of the largest subunit of RNA polymerase II.</text>
</comment>
<dbReference type="CDD" id="cd20545">
    <property type="entry name" value="CYCLIN_SpCG1C-like_rpt1"/>
    <property type="match status" value="1"/>
</dbReference>
<dbReference type="Gene3D" id="1.10.472.10">
    <property type="entry name" value="Cyclin-like"/>
    <property type="match status" value="2"/>
</dbReference>
<feature type="domain" description="Cyclin-like" evidence="8">
    <location>
        <begin position="505"/>
        <end position="611"/>
    </location>
</feature>
<feature type="compositionally biased region" description="Basic and acidic residues" evidence="7">
    <location>
        <begin position="243"/>
        <end position="275"/>
    </location>
</feature>
<feature type="region of interest" description="Disordered" evidence="7">
    <location>
        <begin position="148"/>
        <end position="459"/>
    </location>
</feature>
<keyword evidence="6" id="KW-0195">Cyclin</keyword>
<dbReference type="VEuPathDB" id="FungiDB:ASPGLDRAFT_73607"/>
<protein>
    <recommendedName>
        <fullName evidence="3">RNA polymerase II holoenzyme cyclin-like subunit</fullName>
    </recommendedName>
</protein>
<keyword evidence="10" id="KW-1185">Reference proteome</keyword>
<evidence type="ECO:0000256" key="5">
    <source>
        <dbReference type="ARBA" id="ARBA00025278"/>
    </source>
</evidence>
<comment type="similarity">
    <text evidence="1">Belongs to the cyclin family. Cyclin C subfamily.</text>
</comment>
<evidence type="ECO:0000313" key="10">
    <source>
        <dbReference type="Proteomes" id="UP000184300"/>
    </source>
</evidence>
<dbReference type="PANTHER" id="PTHR10026">
    <property type="entry name" value="CYCLIN"/>
    <property type="match status" value="1"/>
</dbReference>
<evidence type="ECO:0000256" key="4">
    <source>
        <dbReference type="ARBA" id="ARBA00022491"/>
    </source>
</evidence>
<dbReference type="SMART" id="SM00385">
    <property type="entry name" value="CYCLIN"/>
    <property type="match status" value="2"/>
</dbReference>
<evidence type="ECO:0000313" key="9">
    <source>
        <dbReference type="EMBL" id="OJJ85734.1"/>
    </source>
</evidence>
<dbReference type="GO" id="GO:0006357">
    <property type="term" value="P:regulation of transcription by RNA polymerase II"/>
    <property type="evidence" value="ECO:0007669"/>
    <property type="project" value="InterPro"/>
</dbReference>
<evidence type="ECO:0000256" key="1">
    <source>
        <dbReference type="ARBA" id="ARBA00008638"/>
    </source>
</evidence>
<feature type="compositionally biased region" description="Acidic residues" evidence="7">
    <location>
        <begin position="892"/>
        <end position="909"/>
    </location>
</feature>
<proteinExistence type="inferred from homology"/>
<evidence type="ECO:0000256" key="6">
    <source>
        <dbReference type="RuleBase" id="RU000383"/>
    </source>
</evidence>
<dbReference type="CDD" id="cd20546">
    <property type="entry name" value="CYCLIN_SpCG1C_ScCTK2-like_rpt2"/>
    <property type="match status" value="1"/>
</dbReference>
<feature type="compositionally biased region" description="Low complexity" evidence="7">
    <location>
        <begin position="797"/>
        <end position="809"/>
    </location>
</feature>
<gene>
    <name evidence="9" type="ORF">ASPGLDRAFT_73607</name>
</gene>
<feature type="compositionally biased region" description="Polar residues" evidence="7">
    <location>
        <begin position="348"/>
        <end position="357"/>
    </location>
</feature>
<feature type="compositionally biased region" description="Pro residues" evidence="7">
    <location>
        <begin position="882"/>
        <end position="891"/>
    </location>
</feature>
<accession>A0A1L9VPB8</accession>
<name>A0A1L9VPB8_ASPGL</name>
<feature type="compositionally biased region" description="Basic and acidic residues" evidence="7">
    <location>
        <begin position="761"/>
        <end position="771"/>
    </location>
</feature>
<feature type="compositionally biased region" description="Acidic residues" evidence="7">
    <location>
        <begin position="359"/>
        <end position="369"/>
    </location>
</feature>
<feature type="region of interest" description="Disordered" evidence="7">
    <location>
        <begin position="735"/>
        <end position="909"/>
    </location>
</feature>
<dbReference type="AlphaFoldDB" id="A0A1L9VPB8"/>
<organism evidence="9 10">
    <name type="scientific">Aspergillus glaucus CBS 516.65</name>
    <dbReference type="NCBI Taxonomy" id="1160497"/>
    <lineage>
        <taxon>Eukaryota</taxon>
        <taxon>Fungi</taxon>
        <taxon>Dikarya</taxon>
        <taxon>Ascomycota</taxon>
        <taxon>Pezizomycotina</taxon>
        <taxon>Eurotiomycetes</taxon>
        <taxon>Eurotiomycetidae</taxon>
        <taxon>Eurotiales</taxon>
        <taxon>Aspergillaceae</taxon>
        <taxon>Aspergillus</taxon>
        <taxon>Aspergillus subgen. Aspergillus</taxon>
    </lineage>
</organism>
<dbReference type="RefSeq" id="XP_022402432.1">
    <property type="nucleotide sequence ID" value="XM_022549682.1"/>
</dbReference>
<keyword evidence="4" id="KW-0678">Repressor</keyword>
<feature type="compositionally biased region" description="Basic and acidic residues" evidence="7">
    <location>
        <begin position="196"/>
        <end position="205"/>
    </location>
</feature>
<evidence type="ECO:0000256" key="3">
    <source>
        <dbReference type="ARBA" id="ARBA00014912"/>
    </source>
</evidence>
<feature type="compositionally biased region" description="Polar residues" evidence="7">
    <location>
        <begin position="420"/>
        <end position="432"/>
    </location>
</feature>
<feature type="compositionally biased region" description="Polar residues" evidence="7">
    <location>
        <begin position="810"/>
        <end position="819"/>
    </location>
</feature>